<dbReference type="SUPFAM" id="SSF55781">
    <property type="entry name" value="GAF domain-like"/>
    <property type="match status" value="2"/>
</dbReference>
<dbReference type="EMBL" id="FR718756">
    <property type="protein sequence ID" value="CBX73910.1"/>
    <property type="molecule type" value="Genomic_DNA"/>
</dbReference>
<evidence type="ECO:0000259" key="1">
    <source>
        <dbReference type="Pfam" id="PF01590"/>
    </source>
</evidence>
<accession>F4N752</accession>
<dbReference type="InterPro" id="IPR003018">
    <property type="entry name" value="GAF"/>
</dbReference>
<dbReference type="InterPro" id="IPR029016">
    <property type="entry name" value="GAF-like_dom_sf"/>
</dbReference>
<organism evidence="3">
    <name type="scientific">Yersinia enterocolitica W22703</name>
    <dbReference type="NCBI Taxonomy" id="913028"/>
    <lineage>
        <taxon>Bacteria</taxon>
        <taxon>Pseudomonadati</taxon>
        <taxon>Pseudomonadota</taxon>
        <taxon>Gammaproteobacteria</taxon>
        <taxon>Enterobacterales</taxon>
        <taxon>Yersiniaceae</taxon>
        <taxon>Yersinia</taxon>
    </lineage>
</organism>
<sequence>MDSAKKLLRPTLAQVWQDTLFTVSKKLLLLRDITDLVNELRKLSFSVVRFQRVNLLLLNPLYNQMTLYTHDDVSDTVVASQNILFAEGPGGLAWQQQRPLQTDSRRMQREFSAVGDLAPYQKLHAGCHFPLGHNNHWSGCVEFIKTDNSQFDEQAITFLGLLAEVVAIAVDNITEINRAFSERERLRFERDHFRILVDVTNTVISKLELDVLAAEVSKEIHRFFNIDYISLAICGTHNDKNKLNVFSTRYQSGKAVQHQQAWVDMTGTLAGQVLHSRELLLVNLADIALLAPDDKQLASMLDAGLQAVCLLPLFFGHKMLGVLKLAQCQSDIFH</sequence>
<dbReference type="GO" id="GO:0016829">
    <property type="term" value="F:lyase activity"/>
    <property type="evidence" value="ECO:0007669"/>
    <property type="project" value="UniProtKB-KW"/>
</dbReference>
<dbReference type="AlphaFoldDB" id="F4N752"/>
<feature type="domain" description="GAF" evidence="1">
    <location>
        <begin position="209"/>
        <end position="330"/>
    </location>
</feature>
<keyword evidence="3" id="KW-0456">Lyase</keyword>
<feature type="domain" description="GAF" evidence="2">
    <location>
        <begin position="29"/>
        <end position="171"/>
    </location>
</feature>
<proteinExistence type="predicted"/>
<dbReference type="Pfam" id="PF13185">
    <property type="entry name" value="GAF_2"/>
    <property type="match status" value="1"/>
</dbReference>
<reference evidence="3" key="1">
    <citation type="journal article" date="2011" name="BMC Genomics">
        <title>Shotgun sequencing of Yersinia enterocolitica strain W22703 (biotype 2, serotype O:9): genomic evidence for oscillation between invertebrates and mammals.</title>
        <authorList>
            <person name="Fuchs T.M."/>
            <person name="Brandt K."/>
            <person name="Starke M."/>
            <person name="Rattei T."/>
        </authorList>
    </citation>
    <scope>NUCLEOTIDE SEQUENCE</scope>
</reference>
<evidence type="ECO:0000313" key="3">
    <source>
        <dbReference type="EMBL" id="CBX73910.1"/>
    </source>
</evidence>
<evidence type="ECO:0000259" key="2">
    <source>
        <dbReference type="Pfam" id="PF13185"/>
    </source>
</evidence>
<dbReference type="Pfam" id="PF01590">
    <property type="entry name" value="GAF"/>
    <property type="match status" value="1"/>
</dbReference>
<protein>
    <recommendedName>
        <fullName evidence="1 2">GAF domain-containing protein</fullName>
    </recommendedName>
</protein>
<gene>
    <name evidence="3" type="ORF">YEW_DJ14260</name>
</gene>
<dbReference type="Gene3D" id="3.30.450.40">
    <property type="match status" value="2"/>
</dbReference>
<name>F4N752_YEREN</name>